<comment type="caution">
    <text evidence="1">The sequence shown here is derived from an EMBL/GenBank/DDBJ whole genome shotgun (WGS) entry which is preliminary data.</text>
</comment>
<accession>A0ABR2IYM2</accession>
<gene>
    <name evidence="1" type="ORF">M9Y10_008209</name>
</gene>
<evidence type="ECO:0008006" key="3">
    <source>
        <dbReference type="Google" id="ProtNLM"/>
    </source>
</evidence>
<evidence type="ECO:0000313" key="2">
    <source>
        <dbReference type="Proteomes" id="UP001470230"/>
    </source>
</evidence>
<evidence type="ECO:0000313" key="1">
    <source>
        <dbReference type="EMBL" id="KAK8870329.1"/>
    </source>
</evidence>
<keyword evidence="2" id="KW-1185">Reference proteome</keyword>
<name>A0ABR2IYM2_9EUKA</name>
<sequence>MTWLNNGCLLVIDPTKNKPAIIDNQIEFSKLSETPTLTFYQQSQKIFTNVMNNDVDYYDICAQYSDLFVQNSDLKCYSLCFELLPICFFTKNYTKDTNFRNQLLKASRLFELPQSDLPKLLCYLANANQENANQANDFSERYRVKGGTEKAKKLLLQIHTTQNIDWWLQELFIFSTNSVASDFDIEFIDYLLNDEIDCGHFFLTMAITLFFHRLKIDRQCIIDYALENIKDNFTSRRDNLIYNILISRRDVKFNPTNDERLEFLQRIYENTQNSFFTVHFLGLISKEESSIQKEFRLAVLRYSELLCSYDSGQYRHLIPYYLSSITKKEDNHAVPQMLQNVILATPEAIPSGDISSNDPLHDFLEEFSKLDSFKKEYCLESIKKLNEVRFSIDNIDNHELNNELDTKSITDFLNENFLQSDKKIQRETINTLVEFKLNDKNILSDLHNINESVVIGMIDSYLDVDEAKKEDQDDPNLYLEKHLFDYIAANGDMPEFDD</sequence>
<reference evidence="1 2" key="1">
    <citation type="submission" date="2024-04" db="EMBL/GenBank/DDBJ databases">
        <title>Tritrichomonas musculus Genome.</title>
        <authorList>
            <person name="Alves-Ferreira E."/>
            <person name="Grigg M."/>
            <person name="Lorenzi H."/>
            <person name="Galac M."/>
        </authorList>
    </citation>
    <scope>NUCLEOTIDE SEQUENCE [LARGE SCALE GENOMIC DNA]</scope>
    <source>
        <strain evidence="1 2">EAF2021</strain>
    </source>
</reference>
<dbReference type="EMBL" id="JAPFFF010000014">
    <property type="protein sequence ID" value="KAK8870329.1"/>
    <property type="molecule type" value="Genomic_DNA"/>
</dbReference>
<organism evidence="1 2">
    <name type="scientific">Tritrichomonas musculus</name>
    <dbReference type="NCBI Taxonomy" id="1915356"/>
    <lineage>
        <taxon>Eukaryota</taxon>
        <taxon>Metamonada</taxon>
        <taxon>Parabasalia</taxon>
        <taxon>Tritrichomonadida</taxon>
        <taxon>Tritrichomonadidae</taxon>
        <taxon>Tritrichomonas</taxon>
    </lineage>
</organism>
<dbReference type="Proteomes" id="UP001470230">
    <property type="component" value="Unassembled WGS sequence"/>
</dbReference>
<protein>
    <recommendedName>
        <fullName evidence="3">ELYS-like domain-containing protein</fullName>
    </recommendedName>
</protein>
<proteinExistence type="predicted"/>